<proteinExistence type="predicted"/>
<organism evidence="9 10">
    <name type="scientific">Ridgeia piscesae</name>
    <name type="common">Tubeworm</name>
    <dbReference type="NCBI Taxonomy" id="27915"/>
    <lineage>
        <taxon>Eukaryota</taxon>
        <taxon>Metazoa</taxon>
        <taxon>Spiralia</taxon>
        <taxon>Lophotrochozoa</taxon>
        <taxon>Annelida</taxon>
        <taxon>Polychaeta</taxon>
        <taxon>Sedentaria</taxon>
        <taxon>Canalipalpata</taxon>
        <taxon>Sabellida</taxon>
        <taxon>Siboglinidae</taxon>
        <taxon>Ridgeia</taxon>
    </lineage>
</organism>
<comment type="subcellular location">
    <subcellularLocation>
        <location evidence="1">Nucleus</location>
        <location evidence="1">Nuclear pore complex</location>
    </subcellularLocation>
</comment>
<dbReference type="EMBL" id="JAODUO010000281">
    <property type="protein sequence ID" value="KAK2184132.1"/>
    <property type="molecule type" value="Genomic_DNA"/>
</dbReference>
<keyword evidence="6" id="KW-0906">Nuclear pore complex</keyword>
<evidence type="ECO:0000256" key="6">
    <source>
        <dbReference type="ARBA" id="ARBA00023132"/>
    </source>
</evidence>
<dbReference type="SUPFAM" id="SSF50978">
    <property type="entry name" value="WD40 repeat-like"/>
    <property type="match status" value="1"/>
</dbReference>
<dbReference type="PANTHER" id="PTHR13257">
    <property type="entry name" value="NUCLEOPORIN NUP84-RELATED"/>
    <property type="match status" value="1"/>
</dbReference>
<sequence>MAASGAWRKRLIQHDIFDVIRKNQDTLNRPTESTNILVVKDGDLFVWDAHSYCILTTNLKALARDKIGAEYENESDAKKFYGYQTFMCTCPPTFEVENIIFNTTGTYLALTGRKGVTVLELPRRWGKYAQFEDGNTKILCKTIHIGERLFLNASVRLLHAQWHPGCDTDIHIVFLTNDNCIRIFDIATPEYAIQTCPLGETVGDELYTDSPSRLQIPTVLGDVAVAFDFGPPVELVQKSSSTSAKTDNAWPIYILWGNGDVYILITTIATEGCCFSLIQGPLTMFPPAEDNYGTDASAIICLGSTPPVIAIATCEGRLYHCVVLCEERDHDTSLSSKTSLEASSASWGIYQPLPTSILYVFENLELELSLTTISVETDQPVLDDYTCLIRLQKDPHFCDRYYCIHGAGLHTVVLPWIKSFQKFCSDSQEKMEMLEVGPDQQAIVEHLVCTKPLQSSIAAPVCGMSVTDDPLLGSTLLCLTASLECIILPLLQHRRTPPLPLLSEQATPRVPSPLKKLYREPFDQHIFTLLQRSSSNPILRSSKDTEVSTKECFQLLSRVTQVFREEHMQKLDLARAEILKRIRLLRDIKAQQISDLEKAQHTKSHLVDKARALAEKYEEANEHQDAINNRLETILRKLQSRLPYLSDAENNMKVELSDIEDNIRRMKQTIEQLRLKKDFQEKTIADRQRAEVVVGSGFNQAQSKQLQNMLKKEGNDIGDLVKMVNDLRQTLGR</sequence>
<accession>A0AAD9NX67</accession>
<evidence type="ECO:0000256" key="5">
    <source>
        <dbReference type="ARBA" id="ARBA00023010"/>
    </source>
</evidence>
<evidence type="ECO:0000313" key="10">
    <source>
        <dbReference type="Proteomes" id="UP001209878"/>
    </source>
</evidence>
<gene>
    <name evidence="9" type="ORF">NP493_282g02012</name>
</gene>
<dbReference type="InterPro" id="IPR019321">
    <property type="entry name" value="Nucleoporin_Nup88"/>
</dbReference>
<feature type="coiled-coil region" evidence="8">
    <location>
        <begin position="610"/>
        <end position="683"/>
    </location>
</feature>
<evidence type="ECO:0008006" key="11">
    <source>
        <dbReference type="Google" id="ProtNLM"/>
    </source>
</evidence>
<dbReference type="GO" id="GO:0006606">
    <property type="term" value="P:protein import into nucleus"/>
    <property type="evidence" value="ECO:0007669"/>
    <property type="project" value="TreeGrafter"/>
</dbReference>
<evidence type="ECO:0000256" key="7">
    <source>
        <dbReference type="ARBA" id="ARBA00023242"/>
    </source>
</evidence>
<dbReference type="GO" id="GO:0000056">
    <property type="term" value="P:ribosomal small subunit export from nucleus"/>
    <property type="evidence" value="ECO:0007669"/>
    <property type="project" value="InterPro"/>
</dbReference>
<dbReference type="GO" id="GO:0006406">
    <property type="term" value="P:mRNA export from nucleus"/>
    <property type="evidence" value="ECO:0007669"/>
    <property type="project" value="TreeGrafter"/>
</dbReference>
<keyword evidence="8" id="KW-0175">Coiled coil</keyword>
<dbReference type="GO" id="GO:0000055">
    <property type="term" value="P:ribosomal large subunit export from nucleus"/>
    <property type="evidence" value="ECO:0007669"/>
    <property type="project" value="InterPro"/>
</dbReference>
<dbReference type="AlphaFoldDB" id="A0AAD9NX67"/>
<dbReference type="GO" id="GO:0005643">
    <property type="term" value="C:nuclear pore"/>
    <property type="evidence" value="ECO:0007669"/>
    <property type="project" value="UniProtKB-SubCell"/>
</dbReference>
<dbReference type="InterPro" id="IPR036322">
    <property type="entry name" value="WD40_repeat_dom_sf"/>
</dbReference>
<protein>
    <recommendedName>
        <fullName evidence="11">Nuclear pore complex protein Nup88</fullName>
    </recommendedName>
</protein>
<keyword evidence="7" id="KW-0539">Nucleus</keyword>
<evidence type="ECO:0000313" key="9">
    <source>
        <dbReference type="EMBL" id="KAK2184132.1"/>
    </source>
</evidence>
<keyword evidence="2" id="KW-0813">Transport</keyword>
<dbReference type="Proteomes" id="UP001209878">
    <property type="component" value="Unassembled WGS sequence"/>
</dbReference>
<evidence type="ECO:0000256" key="4">
    <source>
        <dbReference type="ARBA" id="ARBA00022927"/>
    </source>
</evidence>
<evidence type="ECO:0000256" key="3">
    <source>
        <dbReference type="ARBA" id="ARBA00022816"/>
    </source>
</evidence>
<keyword evidence="5" id="KW-0811">Translocation</keyword>
<evidence type="ECO:0000256" key="2">
    <source>
        <dbReference type="ARBA" id="ARBA00022448"/>
    </source>
</evidence>
<keyword evidence="4" id="KW-0653">Protein transport</keyword>
<evidence type="ECO:0000256" key="8">
    <source>
        <dbReference type="SAM" id="Coils"/>
    </source>
</evidence>
<comment type="caution">
    <text evidence="9">The sequence shown here is derived from an EMBL/GenBank/DDBJ whole genome shotgun (WGS) entry which is preliminary data.</text>
</comment>
<dbReference type="InterPro" id="IPR037700">
    <property type="entry name" value="NUP88/NUP82"/>
</dbReference>
<evidence type="ECO:0000256" key="1">
    <source>
        <dbReference type="ARBA" id="ARBA00004567"/>
    </source>
</evidence>
<keyword evidence="3" id="KW-0509">mRNA transport</keyword>
<dbReference type="GO" id="GO:0017056">
    <property type="term" value="F:structural constituent of nuclear pore"/>
    <property type="evidence" value="ECO:0007669"/>
    <property type="project" value="InterPro"/>
</dbReference>
<reference evidence="9" key="1">
    <citation type="journal article" date="2023" name="Mol. Biol. Evol.">
        <title>Third-Generation Sequencing Reveals the Adaptive Role of the Epigenome in Three Deep-Sea Polychaetes.</title>
        <authorList>
            <person name="Perez M."/>
            <person name="Aroh O."/>
            <person name="Sun Y."/>
            <person name="Lan Y."/>
            <person name="Juniper S.K."/>
            <person name="Young C.R."/>
            <person name="Angers B."/>
            <person name="Qian P.Y."/>
        </authorList>
    </citation>
    <scope>NUCLEOTIDE SEQUENCE</scope>
    <source>
        <strain evidence="9">R07B-5</strain>
    </source>
</reference>
<dbReference type="Pfam" id="PF10168">
    <property type="entry name" value="Nup88"/>
    <property type="match status" value="1"/>
</dbReference>
<dbReference type="PANTHER" id="PTHR13257:SF0">
    <property type="entry name" value="NUCLEAR PORE COMPLEX PROTEIN NUP88"/>
    <property type="match status" value="1"/>
</dbReference>
<name>A0AAD9NX67_RIDPI</name>
<keyword evidence="10" id="KW-1185">Reference proteome</keyword>